<evidence type="ECO:0000256" key="1">
    <source>
        <dbReference type="SAM" id="MobiDB-lite"/>
    </source>
</evidence>
<dbReference type="GO" id="GO:0005741">
    <property type="term" value="C:mitochondrial outer membrane"/>
    <property type="evidence" value="ECO:0007669"/>
    <property type="project" value="TreeGrafter"/>
</dbReference>
<feature type="compositionally biased region" description="Basic and acidic residues" evidence="1">
    <location>
        <begin position="115"/>
        <end position="129"/>
    </location>
</feature>
<evidence type="ECO:0000256" key="2">
    <source>
        <dbReference type="SAM" id="Phobius"/>
    </source>
</evidence>
<protein>
    <recommendedName>
        <fullName evidence="4">Mitochondrial fission 1 protein</fullName>
    </recommendedName>
</protein>
<feature type="transmembrane region" description="Helical" evidence="2">
    <location>
        <begin position="200"/>
        <end position="220"/>
    </location>
</feature>
<evidence type="ECO:0008006" key="4">
    <source>
        <dbReference type="Google" id="ProtNLM"/>
    </source>
</evidence>
<dbReference type="GO" id="GO:0000422">
    <property type="term" value="P:autophagy of mitochondrion"/>
    <property type="evidence" value="ECO:0007669"/>
    <property type="project" value="TreeGrafter"/>
</dbReference>
<dbReference type="GO" id="GO:0005778">
    <property type="term" value="C:peroxisomal membrane"/>
    <property type="evidence" value="ECO:0007669"/>
    <property type="project" value="TreeGrafter"/>
</dbReference>
<evidence type="ECO:0000313" key="3">
    <source>
        <dbReference type="EMBL" id="CCC51799.1"/>
    </source>
</evidence>
<accession>G0U7E1</accession>
<dbReference type="AlphaFoldDB" id="G0U7E1"/>
<dbReference type="PANTHER" id="PTHR13247:SF0">
    <property type="entry name" value="MITOCHONDRIAL FISSION 1 PROTEIN"/>
    <property type="match status" value="1"/>
</dbReference>
<dbReference type="Gene3D" id="1.25.40.10">
    <property type="entry name" value="Tetratricopeptide repeat domain"/>
    <property type="match status" value="1"/>
</dbReference>
<dbReference type="InterPro" id="IPR016543">
    <property type="entry name" value="Fis1"/>
</dbReference>
<dbReference type="EMBL" id="HE573026">
    <property type="protein sequence ID" value="CCC51799.1"/>
    <property type="molecule type" value="Genomic_DNA"/>
</dbReference>
<name>G0U7E1_TRYVY</name>
<dbReference type="PANTHER" id="PTHR13247">
    <property type="entry name" value="TETRATRICOPEPTIDE REPEAT PROTEIN 11 TPR REPEAT PROTEIN 11"/>
    <property type="match status" value="1"/>
</dbReference>
<organism evidence="3">
    <name type="scientific">Trypanosoma vivax (strain Y486)</name>
    <dbReference type="NCBI Taxonomy" id="1055687"/>
    <lineage>
        <taxon>Eukaryota</taxon>
        <taxon>Discoba</taxon>
        <taxon>Euglenozoa</taxon>
        <taxon>Kinetoplastea</taxon>
        <taxon>Metakinetoplastina</taxon>
        <taxon>Trypanosomatida</taxon>
        <taxon>Trypanosomatidae</taxon>
        <taxon>Trypanosoma</taxon>
        <taxon>Duttonella</taxon>
    </lineage>
</organism>
<feature type="region of interest" description="Disordered" evidence="1">
    <location>
        <begin position="109"/>
        <end position="129"/>
    </location>
</feature>
<dbReference type="GO" id="GO:0000266">
    <property type="term" value="P:mitochondrial fission"/>
    <property type="evidence" value="ECO:0007669"/>
    <property type="project" value="InterPro"/>
</dbReference>
<dbReference type="VEuPathDB" id="TriTrypDB:TvY486_1008450"/>
<keyword evidence="2" id="KW-0812">Transmembrane</keyword>
<keyword evidence="2" id="KW-1133">Transmembrane helix</keyword>
<proteinExistence type="predicted"/>
<sequence>MEQIEIVRETVRKFFCSDDGLENILSPSEEDLLNLENAIQHFRPMYNKDPDDPVVAFQYASTLLLHSRHSYLTEGVRIMEFLILSSWQDHCGGAGAGFEARATGSPGACVLSESSGKKEPKPSTVDAERGTTGNAHLKLCTNRTPLDLSPHYFHLVVGWIKLQDYSKALACVNRMLQLYPDHPEGIALKRQIDMASKRTLAATGLAAACITAVLTVAVFCKGRGR</sequence>
<gene>
    <name evidence="3" type="ORF">TVY486_1008450</name>
</gene>
<reference evidence="3" key="1">
    <citation type="journal article" date="2012" name="Proc. Natl. Acad. Sci. U.S.A.">
        <title>Antigenic diversity is generated by distinct evolutionary mechanisms in African trypanosome species.</title>
        <authorList>
            <person name="Jackson A.P."/>
            <person name="Berry A."/>
            <person name="Aslett M."/>
            <person name="Allison H.C."/>
            <person name="Burton P."/>
            <person name="Vavrova-Anderson J."/>
            <person name="Brown R."/>
            <person name="Browne H."/>
            <person name="Corton N."/>
            <person name="Hauser H."/>
            <person name="Gamble J."/>
            <person name="Gilderthorp R."/>
            <person name="Marcello L."/>
            <person name="McQuillan J."/>
            <person name="Otto T.D."/>
            <person name="Quail M.A."/>
            <person name="Sanders M.J."/>
            <person name="van Tonder A."/>
            <person name="Ginger M.L."/>
            <person name="Field M.C."/>
            <person name="Barry J.D."/>
            <person name="Hertz-Fowler C."/>
            <person name="Berriman M."/>
        </authorList>
    </citation>
    <scope>NUCLEOTIDE SEQUENCE</scope>
    <source>
        <strain evidence="3">Y486</strain>
    </source>
</reference>
<dbReference type="SUPFAM" id="SSF48452">
    <property type="entry name" value="TPR-like"/>
    <property type="match status" value="1"/>
</dbReference>
<keyword evidence="2" id="KW-0472">Membrane</keyword>
<dbReference type="GO" id="GO:0016559">
    <property type="term" value="P:peroxisome fission"/>
    <property type="evidence" value="ECO:0007669"/>
    <property type="project" value="TreeGrafter"/>
</dbReference>
<dbReference type="InterPro" id="IPR011990">
    <property type="entry name" value="TPR-like_helical_dom_sf"/>
</dbReference>
<dbReference type="OMA" id="CVNRMLQ"/>